<organism evidence="13 14">
    <name type="scientific">Lupinus albus</name>
    <name type="common">White lupine</name>
    <name type="synonym">Lupinus termis</name>
    <dbReference type="NCBI Taxonomy" id="3870"/>
    <lineage>
        <taxon>Eukaryota</taxon>
        <taxon>Viridiplantae</taxon>
        <taxon>Streptophyta</taxon>
        <taxon>Embryophyta</taxon>
        <taxon>Tracheophyta</taxon>
        <taxon>Spermatophyta</taxon>
        <taxon>Magnoliopsida</taxon>
        <taxon>eudicotyledons</taxon>
        <taxon>Gunneridae</taxon>
        <taxon>Pentapetalae</taxon>
        <taxon>rosids</taxon>
        <taxon>fabids</taxon>
        <taxon>Fabales</taxon>
        <taxon>Fabaceae</taxon>
        <taxon>Papilionoideae</taxon>
        <taxon>50 kb inversion clade</taxon>
        <taxon>genistoids sensu lato</taxon>
        <taxon>core genistoids</taxon>
        <taxon>Genisteae</taxon>
        <taxon>Lupinus</taxon>
    </lineage>
</organism>
<keyword evidence="8 11" id="KW-0010">Activator</keyword>
<dbReference type="Pfam" id="PF00072">
    <property type="entry name" value="Response_reg"/>
    <property type="match status" value="1"/>
</dbReference>
<dbReference type="InterPro" id="IPR011006">
    <property type="entry name" value="CheY-like_superfamily"/>
</dbReference>
<dbReference type="GO" id="GO:0003700">
    <property type="term" value="F:DNA-binding transcription factor activity"/>
    <property type="evidence" value="ECO:0007669"/>
    <property type="project" value="UniProtKB-UniRule"/>
</dbReference>
<feature type="compositionally biased region" description="Acidic residues" evidence="12">
    <location>
        <begin position="180"/>
        <end position="194"/>
    </location>
</feature>
<evidence type="ECO:0000256" key="11">
    <source>
        <dbReference type="PIRNR" id="PIRNR036392"/>
    </source>
</evidence>
<dbReference type="InterPro" id="IPR001789">
    <property type="entry name" value="Sig_transdc_resp-reg_receiver"/>
</dbReference>
<evidence type="ECO:0000256" key="2">
    <source>
        <dbReference type="ARBA" id="ARBA00006015"/>
    </source>
</evidence>
<dbReference type="PANTHER" id="PTHR43874:SF210">
    <property type="entry name" value="TWO-COMPONENT RESPONSE REGULATOR"/>
    <property type="match status" value="1"/>
</dbReference>
<protein>
    <recommendedName>
        <fullName evidence="11">Two-component response regulator</fullName>
    </recommendedName>
</protein>
<dbReference type="SUPFAM" id="SSF52172">
    <property type="entry name" value="CheY-like"/>
    <property type="match status" value="1"/>
</dbReference>
<dbReference type="InterPro" id="IPR001005">
    <property type="entry name" value="SANT/Myb"/>
</dbReference>
<evidence type="ECO:0000256" key="4">
    <source>
        <dbReference type="ARBA" id="ARBA00022864"/>
    </source>
</evidence>
<dbReference type="GO" id="GO:0000160">
    <property type="term" value="P:phosphorelay signal transduction system"/>
    <property type="evidence" value="ECO:0007669"/>
    <property type="project" value="UniProtKB-KW"/>
</dbReference>
<dbReference type="OrthoDB" id="60033at2759"/>
<dbReference type="Pfam" id="PF00249">
    <property type="entry name" value="Myb_DNA-binding"/>
    <property type="match status" value="1"/>
</dbReference>
<dbReference type="Proteomes" id="UP000447434">
    <property type="component" value="Chromosome 14"/>
</dbReference>
<dbReference type="InterPro" id="IPR006447">
    <property type="entry name" value="Myb_dom_plants"/>
</dbReference>
<dbReference type="InterPro" id="IPR017053">
    <property type="entry name" value="Response_reg_B-typ_pln"/>
</dbReference>
<keyword evidence="7 11" id="KW-0238">DNA-binding</keyword>
<dbReference type="PROSITE" id="PS50110">
    <property type="entry name" value="RESPONSE_REGULATORY"/>
    <property type="match status" value="1"/>
</dbReference>
<comment type="caution">
    <text evidence="13">The sequence shown here is derived from an EMBL/GenBank/DDBJ whole genome shotgun (WGS) entry which is preliminary data.</text>
</comment>
<keyword evidence="3" id="KW-0597">Phosphoprotein</keyword>
<dbReference type="CDD" id="cd17584">
    <property type="entry name" value="REC_typeB_ARR-like"/>
    <property type="match status" value="1"/>
</dbReference>
<dbReference type="GO" id="GO:0003677">
    <property type="term" value="F:DNA binding"/>
    <property type="evidence" value="ECO:0007669"/>
    <property type="project" value="UniProtKB-KW"/>
</dbReference>
<dbReference type="Gene3D" id="1.10.10.60">
    <property type="entry name" value="Homeodomain-like"/>
    <property type="match status" value="1"/>
</dbReference>
<comment type="subcellular location">
    <subcellularLocation>
        <location evidence="1 11">Nucleus</location>
    </subcellularLocation>
</comment>
<dbReference type="PANTHER" id="PTHR43874">
    <property type="entry name" value="TWO-COMPONENT RESPONSE REGULATOR"/>
    <property type="match status" value="1"/>
</dbReference>
<dbReference type="FunFam" id="1.10.10.60:FF:000007">
    <property type="entry name" value="Two-component response regulator"/>
    <property type="match status" value="1"/>
</dbReference>
<evidence type="ECO:0000313" key="14">
    <source>
        <dbReference type="Proteomes" id="UP000447434"/>
    </source>
</evidence>
<dbReference type="NCBIfam" id="TIGR01557">
    <property type="entry name" value="myb_SHAQKYF"/>
    <property type="match status" value="1"/>
</dbReference>
<dbReference type="GO" id="GO:0005634">
    <property type="term" value="C:nucleus"/>
    <property type="evidence" value="ECO:0007669"/>
    <property type="project" value="UniProtKB-SubCell"/>
</dbReference>
<evidence type="ECO:0000313" key="13">
    <source>
        <dbReference type="EMBL" id="KAE9599397.1"/>
    </source>
</evidence>
<sequence length="563" mass="62786">MDDPIDQFPIGMRVLAVDDDPTCLKLLERLLKRCQYHVTVTKNAISALKLLRENKEKFDLVISDVVMPNMDGLKLLELVVLEMDLPVIMLSGNDDPKMVMKGITRGACDYLLKPIRIEVLKNIWQHVIRKKNKNKIDLKEQNKTNNQDIPDSGLCNAVESATTGDSDQNEKQTRKRKDQDEDEYDDGDGDDNEDPSNGKKARVVWSVELHRKFVSAVNQLGIDKAVPKKILDLMNVEKLTRENVASHLQKYRLYLKRISCVANKQASMVAALGSAESSYLRMGSLSGAGGFQTFNGSRQIPHNNSAFKSFPTSGMMIGRLNTPSTLFGTHQLAQNLNNSGNDHLKFQSAVGCDYLNDVRGIPTSAILVQNLTNVNDAKIPFPMLNNKLTDQMPKVTTGCAPSPVLGISNNGLMLESNPQDTQENSEFPFSLVNNSSCNDIWSSDVHSSRTLSLPPSQCFRQAPEVNMISLSNQCPDSFTDMHSQNNNVSFQWWDDANVIGSSINSLTPMSDVVDPQGHNSTNSTFFNFSNPSQMKHDRVIELTGDYSLKTHQVYTMNHITRKS</sequence>
<dbReference type="PIRSF" id="PIRSF036392">
    <property type="entry name" value="RR_ARR_type-B"/>
    <property type="match status" value="1"/>
</dbReference>
<evidence type="ECO:0000256" key="8">
    <source>
        <dbReference type="ARBA" id="ARBA00023159"/>
    </source>
</evidence>
<evidence type="ECO:0000256" key="5">
    <source>
        <dbReference type="ARBA" id="ARBA00023012"/>
    </source>
</evidence>
<evidence type="ECO:0000256" key="6">
    <source>
        <dbReference type="ARBA" id="ARBA00023015"/>
    </source>
</evidence>
<dbReference type="AlphaFoldDB" id="A0A6A4PEZ5"/>
<dbReference type="SUPFAM" id="SSF46689">
    <property type="entry name" value="Homeodomain-like"/>
    <property type="match status" value="1"/>
</dbReference>
<evidence type="ECO:0000256" key="9">
    <source>
        <dbReference type="ARBA" id="ARBA00023163"/>
    </source>
</evidence>
<evidence type="ECO:0000256" key="7">
    <source>
        <dbReference type="ARBA" id="ARBA00023125"/>
    </source>
</evidence>
<dbReference type="PROSITE" id="PS51294">
    <property type="entry name" value="HTH_MYB"/>
    <property type="match status" value="1"/>
</dbReference>
<comment type="function">
    <text evidence="11">Transcriptional activator that binds specific DNA sequence.</text>
</comment>
<feature type="region of interest" description="Disordered" evidence="12">
    <location>
        <begin position="138"/>
        <end position="199"/>
    </location>
</feature>
<comment type="similarity">
    <text evidence="2">Belongs to the ARR family. Type-B subfamily.</text>
</comment>
<proteinExistence type="inferred from homology"/>
<keyword evidence="5 11" id="KW-0902">Two-component regulatory system</keyword>
<dbReference type="InterPro" id="IPR045279">
    <property type="entry name" value="ARR-like"/>
</dbReference>
<reference evidence="14" key="1">
    <citation type="journal article" date="2020" name="Nat. Commun.">
        <title>Genome sequence of the cluster root forming white lupin.</title>
        <authorList>
            <person name="Hufnagel B."/>
            <person name="Marques A."/>
            <person name="Soriano A."/>
            <person name="Marques L."/>
            <person name="Divol F."/>
            <person name="Doumas P."/>
            <person name="Sallet E."/>
            <person name="Mancinotti D."/>
            <person name="Carrere S."/>
            <person name="Marande W."/>
            <person name="Arribat S."/>
            <person name="Keller J."/>
            <person name="Huneau C."/>
            <person name="Blein T."/>
            <person name="Aime D."/>
            <person name="Laguerre M."/>
            <person name="Taylor J."/>
            <person name="Schubert V."/>
            <person name="Nelson M."/>
            <person name="Geu-Flores F."/>
            <person name="Crespi M."/>
            <person name="Gallardo-Guerrero K."/>
            <person name="Delaux P.-M."/>
            <person name="Salse J."/>
            <person name="Berges H."/>
            <person name="Guyot R."/>
            <person name="Gouzy J."/>
            <person name="Peret B."/>
        </authorList>
    </citation>
    <scope>NUCLEOTIDE SEQUENCE [LARGE SCALE GENOMIC DNA]</scope>
    <source>
        <strain evidence="14">cv. Amiga</strain>
    </source>
</reference>
<dbReference type="GO" id="GO:0009736">
    <property type="term" value="P:cytokinin-activated signaling pathway"/>
    <property type="evidence" value="ECO:0007669"/>
    <property type="project" value="UniProtKB-KW"/>
</dbReference>
<name>A0A6A4PEZ5_LUPAL</name>
<evidence type="ECO:0000256" key="12">
    <source>
        <dbReference type="SAM" id="MobiDB-lite"/>
    </source>
</evidence>
<evidence type="ECO:0000256" key="1">
    <source>
        <dbReference type="ARBA" id="ARBA00004123"/>
    </source>
</evidence>
<evidence type="ECO:0000256" key="10">
    <source>
        <dbReference type="ARBA" id="ARBA00023242"/>
    </source>
</evidence>
<keyword evidence="4" id="KW-0932">Cytokinin signaling pathway</keyword>
<evidence type="ECO:0000256" key="3">
    <source>
        <dbReference type="ARBA" id="ARBA00022553"/>
    </source>
</evidence>
<keyword evidence="14" id="KW-1185">Reference proteome</keyword>
<dbReference type="InterPro" id="IPR017930">
    <property type="entry name" value="Myb_dom"/>
</dbReference>
<gene>
    <name evidence="13" type="ORF">Lalb_Chr14g0361821</name>
</gene>
<dbReference type="EMBL" id="WOCE01000014">
    <property type="protein sequence ID" value="KAE9599397.1"/>
    <property type="molecule type" value="Genomic_DNA"/>
</dbReference>
<keyword evidence="10 11" id="KW-0539">Nucleus</keyword>
<dbReference type="InterPro" id="IPR009057">
    <property type="entry name" value="Homeodomain-like_sf"/>
</dbReference>
<keyword evidence="6 11" id="KW-0805">Transcription regulation</keyword>
<dbReference type="Gene3D" id="3.40.50.2300">
    <property type="match status" value="1"/>
</dbReference>
<accession>A0A6A4PEZ5</accession>
<keyword evidence="9 11" id="KW-0804">Transcription</keyword>
<dbReference type="SMART" id="SM00448">
    <property type="entry name" value="REC"/>
    <property type="match status" value="1"/>
</dbReference>